<feature type="transmembrane region" description="Helical" evidence="1">
    <location>
        <begin position="100"/>
        <end position="122"/>
    </location>
</feature>
<dbReference type="RefSeq" id="WP_129122770.1">
    <property type="nucleotide sequence ID" value="NZ_PEIB01000016.1"/>
</dbReference>
<comment type="caution">
    <text evidence="2">The sequence shown here is derived from an EMBL/GenBank/DDBJ whole genome shotgun (WGS) entry which is preliminary data.</text>
</comment>
<accession>A0A4Q0YUL7</accession>
<name>A0A4Q0YUL7_9GAMM</name>
<sequence length="155" mass="18037">MIDKVNSFLVMPRIIIIYWAGFWLLNGLDKFLFRTEMCIFTWYGKDRTEQFSNYFAQSDIPPVWISPLLNTIGIWEVLISVPLCYAAWQYKPRFTLCRDYFNLGMNLGALTFLAFSMGDIVIGDRAELLEHGTYFILVLISFWYVNQSLGEAASK</sequence>
<gene>
    <name evidence="2" type="ORF">CS022_13885</name>
</gene>
<keyword evidence="1" id="KW-0472">Membrane</keyword>
<dbReference type="OrthoDB" id="7676816at2"/>
<feature type="transmembrane region" description="Helical" evidence="1">
    <location>
        <begin position="128"/>
        <end position="145"/>
    </location>
</feature>
<dbReference type="EMBL" id="PEIB01000016">
    <property type="protein sequence ID" value="RXJ72721.1"/>
    <property type="molecule type" value="Genomic_DNA"/>
</dbReference>
<proteinExistence type="predicted"/>
<keyword evidence="1" id="KW-1133">Transmembrane helix</keyword>
<evidence type="ECO:0000256" key="1">
    <source>
        <dbReference type="SAM" id="Phobius"/>
    </source>
</evidence>
<dbReference type="AlphaFoldDB" id="A0A4Q0YUL7"/>
<evidence type="ECO:0000313" key="3">
    <source>
        <dbReference type="Proteomes" id="UP000290287"/>
    </source>
</evidence>
<evidence type="ECO:0000313" key="2">
    <source>
        <dbReference type="EMBL" id="RXJ72721.1"/>
    </source>
</evidence>
<feature type="transmembrane region" description="Helical" evidence="1">
    <location>
        <begin position="7"/>
        <end position="25"/>
    </location>
</feature>
<feature type="transmembrane region" description="Helical" evidence="1">
    <location>
        <begin position="68"/>
        <end position="88"/>
    </location>
</feature>
<reference evidence="2 3" key="1">
    <citation type="submission" date="2017-10" db="EMBL/GenBank/DDBJ databases">
        <title>Nyctiphanis sp. nov., isolated from the stomach of the euphausiid Nyctiphanes simplex (Hansen, 1911) in the Gulf of California.</title>
        <authorList>
            <person name="Gomez-Gil B."/>
            <person name="Aguilar-Mendez M."/>
            <person name="Lopez-Cortes A."/>
            <person name="Gomez-Gutierrez J."/>
            <person name="Roque A."/>
            <person name="Lang E."/>
            <person name="Gonzalez-Castillo A."/>
        </authorList>
    </citation>
    <scope>NUCLEOTIDE SEQUENCE [LARGE SCALE GENOMIC DNA]</scope>
    <source>
        <strain evidence="2 3">CAIM 600</strain>
    </source>
</reference>
<dbReference type="Proteomes" id="UP000290287">
    <property type="component" value="Unassembled WGS sequence"/>
</dbReference>
<keyword evidence="3" id="KW-1185">Reference proteome</keyword>
<protein>
    <submittedName>
        <fullName evidence="2">Uncharacterized protein</fullName>
    </submittedName>
</protein>
<organism evidence="2 3">
    <name type="scientific">Veronia nyctiphanis</name>
    <dbReference type="NCBI Taxonomy" id="1278244"/>
    <lineage>
        <taxon>Bacteria</taxon>
        <taxon>Pseudomonadati</taxon>
        <taxon>Pseudomonadota</taxon>
        <taxon>Gammaproteobacteria</taxon>
        <taxon>Vibrionales</taxon>
        <taxon>Vibrionaceae</taxon>
        <taxon>Veronia</taxon>
    </lineage>
</organism>
<keyword evidence="1" id="KW-0812">Transmembrane</keyword>